<keyword evidence="1" id="KW-1015">Disulfide bond</keyword>
<dbReference type="Gene3D" id="3.10.100.10">
    <property type="entry name" value="Mannose-Binding Protein A, subunit A"/>
    <property type="match status" value="3"/>
</dbReference>
<feature type="region of interest" description="Disordered" evidence="3">
    <location>
        <begin position="1531"/>
        <end position="1553"/>
    </location>
</feature>
<evidence type="ECO:0008006" key="7">
    <source>
        <dbReference type="Google" id="ProtNLM"/>
    </source>
</evidence>
<feature type="compositionally biased region" description="Gly residues" evidence="3">
    <location>
        <begin position="1534"/>
        <end position="1553"/>
    </location>
</feature>
<sequence length="2010" mass="218068">MALNYSSKHDISYASYNNKTIPWKVNTSIISQNNQNTNPSLNLGTINNNLVIESSQNDILFITSQNDNDNDNDNDNKKVIVKNNMDVDVDLDVSNNLTTKLNVSYDISLNNILYFPSLPVNIIGDLKVGGAISVQGKTTPGLVKSESQFVNLTLSGGRFTDVSIISSTISISDFSNVNIINSYINAIPNGFGYDKSNNALPNKAIFSDVSLQRLILDSSINSSYINFANNTSNAISIRSSADYSKLVISKPLNVGIGTETITNISNISIFYGDISCNNLYYSRLVPDIKLNNYSDVSIGEVSISGNNVPTSNMGINIGSNAYKFNNTYSTYFNGDLSGQATLANNLIKNLDMSFNNLDICGTITLNNLNLNQFLSSDLISIVDSNSSFITISNKVRDLSAIVYTKSDFDLCLNTYITKINLLETSFVMLNGNITSISNSVYSKSDFDLCLNTHITKISLLETSFIALNGNITSISNSVYSKSDFDLCLNTHITKISLLESSFVVLNGNLTSSVYSKSDFDLCLNRNLLRTNDLSAIVSVVSSPPTIYSNLSYLNSSLVKVNSAKVSDELVFPYAITYIDDNVEDTNIRERISFRHITSQIPTSTTNRSNTSINYTRQYTRSGTNFTGSEPNNSGEFVAVMWNTRSTDGNIKRTWNDVGGGASGPAVYQYCRTFEIARTNLTWQEHKTEARKVAGRDLASILSSAENDTIVNLRNEWNSNANLWIGGIRVQFNNTRDTHSAIWQWINGDPWNYTNWNPGQPDYSDIYVYLSSYDNKWHDDSRDYVNTTRMPAVYVTITPNRTENSQHIVYEMNYNFRTWYQHFDEAPQLNRSLATILNDTDNEAVGELISNSTVWEYWVYIGARRVSVYTSNDPGGITSADWSWADGSPWNYSNFYRSNLTQTVTIIENQPITEQFTDNPINGSSTITSETIFDVYNVKLPCIVASSNGSIIVTATAISSLNIPNDTTYQGSLRDQVSRTAPITKVNNFYNSYNIVTTNTTITTYITSTQNYTRLSGLTTGLFKISENSNNNSNYSNLSFSTIPTNYSCIAITNDGMFVALGKASNVTVYMRTSSTWITLGSPITIDFSAYTNTNVGIIPTQFTENWRKNLQNLAINFNYFTGSATSQLILAFGDTINVIKVYSYSGGTWSLTNGFYSVTGGSWGSNPLRSYSASVLGVSTNTNFGYFVILSQSPSVLGFSVDDKFYTYNCTTTNYTIRGSRQTLQASYNNYNNIIAFKMSSDAEKIIVSNTYYVFIYNWSATNWNIVKTINLNPLQTSGTINMSQATSGSFTIRNGYIIHSFTITGTSIFTPTFNGPVEVLIVGGGGGGSQYGGGGGGGGVIYMPVVNVTAGTNYLIVVGSGGASSSNGQDSSAFNAIAAGGGMGGIQDAPGVAGGSGGGGGPGRLYTNLGGVSSGNSLGPNSGFIYGNSGGKTTTLSTGFPFRGAGGGGAGGPAPDTDTNFTDATTQTGPGSGGVGIVNPILGPSYYWGGGGGGNGWINQVGGWGGLGGGGGGGTYNGVPGGRGGASALNPGGDAGTNAGAGGDNTGGGGGGHYTGVPGGRGGSGIVVIRYINNTTPIPAGPRSLDISNISSDECVFAIGFPDVLIDTSANRKARGYVEYWKYSNAIATRLATLVPRKRNIDNSSVDTDEYFFSAGGIKITNANTILVAPNFKFHLSSTNKTYTLAQNSLNWATHNNSSNAKAIVGREIASIENEADNELVKVSARNNNVWIGAMRSALTWVWSDPSSVWNYTSFNSGQPDNTSHTRVEFQSATGTWYDIAETSNRMAVYMTRLQYSLNTFTIFNNFFLHSSGFSSSYANTDIATAVIAKWFRTDSPLTQHIEFRGNGNLLSKSQGIFTTSDIRLKENIVDASPKLEDLLKVRVVNYNLKGSDGTKLIGVVAQELEALFPTLVNNGELSPHDTYLGKTESYKSVKYSCFDVILIKAFQEQMAIINKLSAQLDDLECKTKSLKIISQEHAILKQDLEFLKRENELFKLNINEITMLMGKC</sequence>
<keyword evidence="2" id="KW-0175">Coiled coil</keyword>
<dbReference type="Pfam" id="PF00059">
    <property type="entry name" value="Lectin_C"/>
    <property type="match status" value="1"/>
</dbReference>
<dbReference type="SUPFAM" id="SSF56436">
    <property type="entry name" value="C-type lectin-like"/>
    <property type="match status" value="3"/>
</dbReference>
<dbReference type="InterPro" id="IPR030392">
    <property type="entry name" value="S74_ICA"/>
</dbReference>
<reference evidence="6" key="1">
    <citation type="journal article" date="2020" name="Nature">
        <title>Giant virus diversity and host interactions through global metagenomics.</title>
        <authorList>
            <person name="Schulz F."/>
            <person name="Roux S."/>
            <person name="Paez-Espino D."/>
            <person name="Jungbluth S."/>
            <person name="Walsh D.A."/>
            <person name="Denef V.J."/>
            <person name="McMahon K.D."/>
            <person name="Konstantinidis K.T."/>
            <person name="Eloe-Fadrosh E.A."/>
            <person name="Kyrpides N.C."/>
            <person name="Woyke T."/>
        </authorList>
    </citation>
    <scope>NUCLEOTIDE SEQUENCE</scope>
    <source>
        <strain evidence="6">GVMAG-S-3300013014-113</strain>
    </source>
</reference>
<proteinExistence type="predicted"/>
<feature type="domain" description="C-type lectin" evidence="4">
    <location>
        <begin position="666"/>
        <end position="778"/>
    </location>
</feature>
<dbReference type="PROSITE" id="PS51688">
    <property type="entry name" value="ICA"/>
    <property type="match status" value="1"/>
</dbReference>
<feature type="coiled-coil region" evidence="2">
    <location>
        <begin position="1948"/>
        <end position="1999"/>
    </location>
</feature>
<dbReference type="SMART" id="SM00034">
    <property type="entry name" value="CLECT"/>
    <property type="match status" value="2"/>
</dbReference>
<evidence type="ECO:0000256" key="3">
    <source>
        <dbReference type="SAM" id="MobiDB-lite"/>
    </source>
</evidence>
<protein>
    <recommendedName>
        <fullName evidence="7">Peptidase S74 domain-containing protein</fullName>
    </recommendedName>
</protein>
<dbReference type="CDD" id="cd00037">
    <property type="entry name" value="CLECT"/>
    <property type="match status" value="3"/>
</dbReference>
<dbReference type="InterPro" id="IPR016186">
    <property type="entry name" value="C-type_lectin-like/link_sf"/>
</dbReference>
<evidence type="ECO:0000256" key="1">
    <source>
        <dbReference type="ARBA" id="ARBA00023157"/>
    </source>
</evidence>
<dbReference type="EMBL" id="MN740956">
    <property type="protein sequence ID" value="QHU19804.1"/>
    <property type="molecule type" value="Genomic_DNA"/>
</dbReference>
<name>A0A6C0KTM0_9ZZZZ</name>
<dbReference type="Pfam" id="PF21722">
    <property type="entry name" value="Gly_rich_2"/>
    <property type="match status" value="1"/>
</dbReference>
<evidence type="ECO:0000259" key="5">
    <source>
        <dbReference type="PROSITE" id="PS51688"/>
    </source>
</evidence>
<dbReference type="InterPro" id="IPR049304">
    <property type="entry name" value="Gly_rich_dom"/>
</dbReference>
<dbReference type="InterPro" id="IPR001304">
    <property type="entry name" value="C-type_lectin-like"/>
</dbReference>
<organism evidence="6">
    <name type="scientific">viral metagenome</name>
    <dbReference type="NCBI Taxonomy" id="1070528"/>
    <lineage>
        <taxon>unclassified sequences</taxon>
        <taxon>metagenomes</taxon>
        <taxon>organismal metagenomes</taxon>
    </lineage>
</organism>
<dbReference type="Pfam" id="PF13884">
    <property type="entry name" value="Peptidase_S74"/>
    <property type="match status" value="1"/>
</dbReference>
<evidence type="ECO:0000259" key="4">
    <source>
        <dbReference type="PROSITE" id="PS50041"/>
    </source>
</evidence>
<evidence type="ECO:0000313" key="6">
    <source>
        <dbReference type="EMBL" id="QHU19804.1"/>
    </source>
</evidence>
<dbReference type="PANTHER" id="PTHR22991">
    <property type="entry name" value="PROTEIN CBG13490"/>
    <property type="match status" value="1"/>
</dbReference>
<dbReference type="PANTHER" id="PTHR22991:SF40">
    <property type="entry name" value="PROTEIN CBG13490"/>
    <property type="match status" value="1"/>
</dbReference>
<dbReference type="InterPro" id="IPR050976">
    <property type="entry name" value="Snaclec"/>
</dbReference>
<feature type="domain" description="C-type lectin" evidence="4">
    <location>
        <begin position="1679"/>
        <end position="1780"/>
    </location>
</feature>
<evidence type="ECO:0000256" key="2">
    <source>
        <dbReference type="SAM" id="Coils"/>
    </source>
</evidence>
<feature type="domain" description="Peptidase S74" evidence="5">
    <location>
        <begin position="1862"/>
        <end position="1962"/>
    </location>
</feature>
<accession>A0A6C0KTM0</accession>
<dbReference type="PROSITE" id="PS50041">
    <property type="entry name" value="C_TYPE_LECTIN_2"/>
    <property type="match status" value="2"/>
</dbReference>
<dbReference type="InterPro" id="IPR016187">
    <property type="entry name" value="CTDL_fold"/>
</dbReference>